<name>A0A0L8I0C0_OCTBM</name>
<organism evidence="1">
    <name type="scientific">Octopus bimaculoides</name>
    <name type="common">California two-spotted octopus</name>
    <dbReference type="NCBI Taxonomy" id="37653"/>
    <lineage>
        <taxon>Eukaryota</taxon>
        <taxon>Metazoa</taxon>
        <taxon>Spiralia</taxon>
        <taxon>Lophotrochozoa</taxon>
        <taxon>Mollusca</taxon>
        <taxon>Cephalopoda</taxon>
        <taxon>Coleoidea</taxon>
        <taxon>Octopodiformes</taxon>
        <taxon>Octopoda</taxon>
        <taxon>Incirrata</taxon>
        <taxon>Octopodidae</taxon>
        <taxon>Octopus</taxon>
    </lineage>
</organism>
<dbReference type="EMBL" id="KQ416950">
    <property type="protein sequence ID" value="KOF94485.1"/>
    <property type="molecule type" value="Genomic_DNA"/>
</dbReference>
<evidence type="ECO:0000313" key="1">
    <source>
        <dbReference type="EMBL" id="KOF94485.1"/>
    </source>
</evidence>
<protein>
    <submittedName>
        <fullName evidence="1">Uncharacterized protein</fullName>
    </submittedName>
</protein>
<reference evidence="1" key="1">
    <citation type="submission" date="2015-07" db="EMBL/GenBank/DDBJ databases">
        <title>MeaNS - Measles Nucleotide Surveillance Program.</title>
        <authorList>
            <person name="Tran T."/>
            <person name="Druce J."/>
        </authorList>
    </citation>
    <scope>NUCLEOTIDE SEQUENCE</scope>
    <source>
        <strain evidence="1">UCB-OBI-ISO-001</strain>
        <tissue evidence="1">Gonad</tissue>
    </source>
</reference>
<dbReference type="AlphaFoldDB" id="A0A0L8I0C0"/>
<proteinExistence type="predicted"/>
<accession>A0A0L8I0C0</accession>
<sequence>MLAYNVNGLGIQNTIYKHYATQVCTACTRSKTSIQLEHKQMYFNMIQHVKNAFHIHIIYNRQVYSR</sequence>
<gene>
    <name evidence="1" type="ORF">OCBIM_22001629mg</name>
</gene>